<organism evidence="1 2">
    <name type="scientific">Mycobacterium palustre</name>
    <dbReference type="NCBI Taxonomy" id="153971"/>
    <lineage>
        <taxon>Bacteria</taxon>
        <taxon>Bacillati</taxon>
        <taxon>Actinomycetota</taxon>
        <taxon>Actinomycetes</taxon>
        <taxon>Mycobacteriales</taxon>
        <taxon>Mycobacteriaceae</taxon>
        <taxon>Mycobacterium</taxon>
        <taxon>Mycobacterium simiae complex</taxon>
    </lineage>
</organism>
<evidence type="ECO:0008006" key="3">
    <source>
        <dbReference type="Google" id="ProtNLM"/>
    </source>
</evidence>
<evidence type="ECO:0000313" key="2">
    <source>
        <dbReference type="Proteomes" id="UP000193529"/>
    </source>
</evidence>
<dbReference type="AlphaFoldDB" id="A0A1X1Z0Z7"/>
<reference evidence="1 2" key="1">
    <citation type="submission" date="2016-01" db="EMBL/GenBank/DDBJ databases">
        <title>The new phylogeny of the genus Mycobacterium.</title>
        <authorList>
            <person name="Tarcisio F."/>
            <person name="Conor M."/>
            <person name="Antonella G."/>
            <person name="Elisabetta G."/>
            <person name="Giulia F.S."/>
            <person name="Sara T."/>
            <person name="Anna F."/>
            <person name="Clotilde B."/>
            <person name="Roberto B."/>
            <person name="Veronica D.S."/>
            <person name="Fabio R."/>
            <person name="Monica P."/>
            <person name="Olivier J."/>
            <person name="Enrico T."/>
            <person name="Nicola S."/>
        </authorList>
    </citation>
    <scope>NUCLEOTIDE SEQUENCE [LARGE SCALE GENOMIC DNA]</scope>
    <source>
        <strain evidence="1 2">DSM 44572</strain>
    </source>
</reference>
<sequence>MRPAAAFPHVTGGYPFGMRLSEYRRRRRRGGDPRFVVRRRAADADHCEFGLEIGGVLVCWALREGSRIARRLADCPLDVAPDDVIVGETGTYTNASPHDMTDGLKRGHLSFRLHGKQVSGGYSLTRVWDGPDETWLLIKRKGDADARREQLPDGDTQDELCGLP</sequence>
<proteinExistence type="predicted"/>
<name>A0A1X1Z0Z7_9MYCO</name>
<comment type="caution">
    <text evidence="1">The sequence shown here is derived from an EMBL/GenBank/DDBJ whole genome shotgun (WGS) entry which is preliminary data.</text>
</comment>
<protein>
    <recommendedName>
        <fullName evidence="3">DNA ligase D 3'-phosphoesterase domain-containing protein</fullName>
    </recommendedName>
</protein>
<gene>
    <name evidence="1" type="ORF">AWC19_21620</name>
</gene>
<keyword evidence="2" id="KW-1185">Reference proteome</keyword>
<evidence type="ECO:0000313" key="1">
    <source>
        <dbReference type="EMBL" id="ORW17007.1"/>
    </source>
</evidence>
<dbReference type="Proteomes" id="UP000193529">
    <property type="component" value="Unassembled WGS sequence"/>
</dbReference>
<dbReference type="EMBL" id="LQPJ01000151">
    <property type="protein sequence ID" value="ORW17007.1"/>
    <property type="molecule type" value="Genomic_DNA"/>
</dbReference>
<accession>A0A1X1Z0Z7</accession>
<dbReference type="STRING" id="153971.AWC19_21620"/>